<accession>A0A7I9XQG7</accession>
<evidence type="ECO:0000313" key="3">
    <source>
        <dbReference type="Proteomes" id="UP000465263"/>
    </source>
</evidence>
<dbReference type="Proteomes" id="UP000465263">
    <property type="component" value="Unassembled WGS sequence"/>
</dbReference>
<proteinExistence type="predicted"/>
<evidence type="ECO:0000313" key="2">
    <source>
        <dbReference type="EMBL" id="GFG71567.1"/>
    </source>
</evidence>
<dbReference type="Pfam" id="PF18480">
    <property type="entry name" value="DUF5615"/>
    <property type="match status" value="1"/>
</dbReference>
<name>A0A7I9XQG7_9MYCO</name>
<dbReference type="EMBL" id="BLKV01000002">
    <property type="protein sequence ID" value="GFG71567.1"/>
    <property type="molecule type" value="Genomic_DNA"/>
</dbReference>
<reference evidence="2 3" key="1">
    <citation type="journal article" date="2019" name="Emerg. Microbes Infect.">
        <title>Comprehensive subspecies identification of 175 nontuberculous mycobacteria species based on 7547 genomic profiles.</title>
        <authorList>
            <person name="Matsumoto Y."/>
            <person name="Kinjo T."/>
            <person name="Motooka D."/>
            <person name="Nabeya D."/>
            <person name="Jung N."/>
            <person name="Uechi K."/>
            <person name="Horii T."/>
            <person name="Iida T."/>
            <person name="Fujita J."/>
            <person name="Nakamura S."/>
        </authorList>
    </citation>
    <scope>NUCLEOTIDE SEQUENCE [LARGE SCALE GENOMIC DNA]</scope>
    <source>
        <strain evidence="2 3">JCM 16017</strain>
    </source>
</reference>
<keyword evidence="3" id="KW-1185">Reference proteome</keyword>
<sequence length="109" mass="11253">MYPAALAERLEAAGLAVRTVAGLGLAGHDDPTVFAAAVAGGYTVLTENVGDFTRIAAEYLAGGRHHPGLLIALATRFSRRPSGVAPLAAAVVAVQAEDLADRTVFLQQR</sequence>
<gene>
    <name evidence="2" type="ORF">MSEN_32870</name>
</gene>
<feature type="domain" description="DUF5615" evidence="1">
    <location>
        <begin position="2"/>
        <end position="106"/>
    </location>
</feature>
<dbReference type="InterPro" id="IPR041049">
    <property type="entry name" value="DUF5615"/>
</dbReference>
<protein>
    <recommendedName>
        <fullName evidence="1">DUF5615 domain-containing protein</fullName>
    </recommendedName>
</protein>
<organism evidence="2 3">
    <name type="scientific">Mycolicibacter senuensis</name>
    <dbReference type="NCBI Taxonomy" id="386913"/>
    <lineage>
        <taxon>Bacteria</taxon>
        <taxon>Bacillati</taxon>
        <taxon>Actinomycetota</taxon>
        <taxon>Actinomycetes</taxon>
        <taxon>Mycobacteriales</taxon>
        <taxon>Mycobacteriaceae</taxon>
        <taxon>Mycolicibacter</taxon>
    </lineage>
</organism>
<evidence type="ECO:0000259" key="1">
    <source>
        <dbReference type="Pfam" id="PF18480"/>
    </source>
</evidence>
<comment type="caution">
    <text evidence="2">The sequence shown here is derived from an EMBL/GenBank/DDBJ whole genome shotgun (WGS) entry which is preliminary data.</text>
</comment>
<dbReference type="AlphaFoldDB" id="A0A7I9XQG7"/>